<sequence>MTARGLTPAAGLDARLHWARSSSGGGGRTSVPKTSINSWEKKTVGRGPSSYSELSSKELIRCLWSVTVEFKLFSVAVNASKDDLKSADSAFLCSSNRALSSANVTLADESSLSCLPFILDIAET</sequence>
<reference evidence="1" key="1">
    <citation type="submission" date="2021-05" db="EMBL/GenBank/DDBJ databases">
        <authorList>
            <person name="Pan Q."/>
            <person name="Jouanno E."/>
            <person name="Zahm M."/>
            <person name="Klopp C."/>
            <person name="Cabau C."/>
            <person name="Louis A."/>
            <person name="Berthelot C."/>
            <person name="Parey E."/>
            <person name="Roest Crollius H."/>
            <person name="Montfort J."/>
            <person name="Robinson-Rechavi M."/>
            <person name="Bouchez O."/>
            <person name="Lampietro C."/>
            <person name="Lopez Roques C."/>
            <person name="Donnadieu C."/>
            <person name="Postlethwait J."/>
            <person name="Bobe J."/>
            <person name="Dillon D."/>
            <person name="Chandos A."/>
            <person name="von Hippel F."/>
            <person name="Guiguen Y."/>
        </authorList>
    </citation>
    <scope>NUCLEOTIDE SEQUENCE</scope>
    <source>
        <strain evidence="1">YG-Jan2019</strain>
    </source>
</reference>
<gene>
    <name evidence="1" type="ORF">DPEC_G00207440</name>
</gene>
<organism evidence="1 2">
    <name type="scientific">Dallia pectoralis</name>
    <name type="common">Alaska blackfish</name>
    <dbReference type="NCBI Taxonomy" id="75939"/>
    <lineage>
        <taxon>Eukaryota</taxon>
        <taxon>Metazoa</taxon>
        <taxon>Chordata</taxon>
        <taxon>Craniata</taxon>
        <taxon>Vertebrata</taxon>
        <taxon>Euteleostomi</taxon>
        <taxon>Actinopterygii</taxon>
        <taxon>Neopterygii</taxon>
        <taxon>Teleostei</taxon>
        <taxon>Protacanthopterygii</taxon>
        <taxon>Esociformes</taxon>
        <taxon>Umbridae</taxon>
        <taxon>Dallia</taxon>
    </lineage>
</organism>
<name>A0ACC2G576_DALPE</name>
<protein>
    <submittedName>
        <fullName evidence="1">Uncharacterized protein</fullName>
    </submittedName>
</protein>
<dbReference type="Proteomes" id="UP001157502">
    <property type="component" value="Chromosome 17"/>
</dbReference>
<comment type="caution">
    <text evidence="1">The sequence shown here is derived from an EMBL/GenBank/DDBJ whole genome shotgun (WGS) entry which is preliminary data.</text>
</comment>
<keyword evidence="2" id="KW-1185">Reference proteome</keyword>
<proteinExistence type="predicted"/>
<evidence type="ECO:0000313" key="2">
    <source>
        <dbReference type="Proteomes" id="UP001157502"/>
    </source>
</evidence>
<evidence type="ECO:0000313" key="1">
    <source>
        <dbReference type="EMBL" id="KAJ7998685.1"/>
    </source>
</evidence>
<accession>A0ACC2G576</accession>
<dbReference type="EMBL" id="CM055744">
    <property type="protein sequence ID" value="KAJ7998685.1"/>
    <property type="molecule type" value="Genomic_DNA"/>
</dbReference>